<dbReference type="Pfam" id="PF13377">
    <property type="entry name" value="Peripla_BP_3"/>
    <property type="match status" value="1"/>
</dbReference>
<protein>
    <submittedName>
        <fullName evidence="5">LacI family DNA-binding transcriptional regulator</fullName>
    </submittedName>
</protein>
<dbReference type="AlphaFoldDB" id="A0A927F5U5"/>
<evidence type="ECO:0000256" key="3">
    <source>
        <dbReference type="ARBA" id="ARBA00023163"/>
    </source>
</evidence>
<feature type="domain" description="HTH lacI-type" evidence="4">
    <location>
        <begin position="19"/>
        <end position="73"/>
    </location>
</feature>
<keyword evidence="6" id="KW-1185">Reference proteome</keyword>
<dbReference type="SMART" id="SM00354">
    <property type="entry name" value="HTH_LACI"/>
    <property type="match status" value="1"/>
</dbReference>
<evidence type="ECO:0000256" key="1">
    <source>
        <dbReference type="ARBA" id="ARBA00023015"/>
    </source>
</evidence>
<dbReference type="Gene3D" id="3.40.50.2300">
    <property type="match status" value="2"/>
</dbReference>
<dbReference type="GO" id="GO:0003700">
    <property type="term" value="F:DNA-binding transcription factor activity"/>
    <property type="evidence" value="ECO:0007669"/>
    <property type="project" value="TreeGrafter"/>
</dbReference>
<accession>A0A927F5U5</accession>
<evidence type="ECO:0000313" key="6">
    <source>
        <dbReference type="Proteomes" id="UP000622317"/>
    </source>
</evidence>
<dbReference type="InterPro" id="IPR000843">
    <property type="entry name" value="HTH_LacI"/>
</dbReference>
<dbReference type="Proteomes" id="UP000622317">
    <property type="component" value="Unassembled WGS sequence"/>
</dbReference>
<comment type="caution">
    <text evidence="5">The sequence shown here is derived from an EMBL/GenBank/DDBJ whole genome shotgun (WGS) entry which is preliminary data.</text>
</comment>
<organism evidence="5 6">
    <name type="scientific">Pelagicoccus enzymogenes</name>
    <dbReference type="NCBI Taxonomy" id="2773457"/>
    <lineage>
        <taxon>Bacteria</taxon>
        <taxon>Pseudomonadati</taxon>
        <taxon>Verrucomicrobiota</taxon>
        <taxon>Opitutia</taxon>
        <taxon>Puniceicoccales</taxon>
        <taxon>Pelagicoccaceae</taxon>
        <taxon>Pelagicoccus</taxon>
    </lineage>
</organism>
<dbReference type="PROSITE" id="PS50932">
    <property type="entry name" value="HTH_LACI_2"/>
    <property type="match status" value="1"/>
</dbReference>
<dbReference type="PROSITE" id="PS00356">
    <property type="entry name" value="HTH_LACI_1"/>
    <property type="match status" value="1"/>
</dbReference>
<sequence>MIELGPSTCWKGRVGEKRIRLKDIAERAGVTPMAVSYALRGAPNVSEEKRRRILAIAEEMGYVPDPAVSRMMSYLAGRKGTRVFQNTLALINTSEDREFVEREAPLAAFLRSAAARAEELGYKVELFWYHQPRTSPTRLAGILKSRGIEGIILSSSGKADTCLDFDCSAFSLVALGDTIVVPRLNRVMEYHYNNALTLLQELKDLGYRKIGFVFNEEVQKMHARRHKAAALCHLSETLPECQVPIFEYKRWEDDTFASWYQAHRPEVVVSNRPAALEALGRMGVEIPREAGFAQLELLDEKAAVAGMRTHFDLLGSAAVELLVGQLHSRMLGLPSAPQTVKIEGSWRAGPTVRSLR</sequence>
<dbReference type="Pfam" id="PF00356">
    <property type="entry name" value="LacI"/>
    <property type="match status" value="1"/>
</dbReference>
<dbReference type="CDD" id="cd01392">
    <property type="entry name" value="HTH_LacI"/>
    <property type="match status" value="1"/>
</dbReference>
<dbReference type="InterPro" id="IPR028082">
    <property type="entry name" value="Peripla_BP_I"/>
</dbReference>
<proteinExistence type="predicted"/>
<keyword evidence="1" id="KW-0805">Transcription regulation</keyword>
<dbReference type="PANTHER" id="PTHR30146:SF109">
    <property type="entry name" value="HTH-TYPE TRANSCRIPTIONAL REGULATOR GALS"/>
    <property type="match status" value="1"/>
</dbReference>
<dbReference type="EMBL" id="JACYFG010000006">
    <property type="protein sequence ID" value="MBD5778555.1"/>
    <property type="molecule type" value="Genomic_DNA"/>
</dbReference>
<evidence type="ECO:0000256" key="2">
    <source>
        <dbReference type="ARBA" id="ARBA00023125"/>
    </source>
</evidence>
<evidence type="ECO:0000259" key="4">
    <source>
        <dbReference type="PROSITE" id="PS50932"/>
    </source>
</evidence>
<dbReference type="GO" id="GO:0000976">
    <property type="term" value="F:transcription cis-regulatory region binding"/>
    <property type="evidence" value="ECO:0007669"/>
    <property type="project" value="TreeGrafter"/>
</dbReference>
<keyword evidence="2 5" id="KW-0238">DNA-binding</keyword>
<name>A0A927F5U5_9BACT</name>
<dbReference type="SUPFAM" id="SSF53822">
    <property type="entry name" value="Periplasmic binding protein-like I"/>
    <property type="match status" value="1"/>
</dbReference>
<evidence type="ECO:0000313" key="5">
    <source>
        <dbReference type="EMBL" id="MBD5778555.1"/>
    </source>
</evidence>
<dbReference type="SUPFAM" id="SSF47413">
    <property type="entry name" value="lambda repressor-like DNA-binding domains"/>
    <property type="match status" value="1"/>
</dbReference>
<dbReference type="Gene3D" id="1.10.260.40">
    <property type="entry name" value="lambda repressor-like DNA-binding domains"/>
    <property type="match status" value="1"/>
</dbReference>
<keyword evidence="3" id="KW-0804">Transcription</keyword>
<dbReference type="InterPro" id="IPR046335">
    <property type="entry name" value="LacI/GalR-like_sensor"/>
</dbReference>
<gene>
    <name evidence="5" type="ORF">IEN85_03565</name>
</gene>
<dbReference type="InterPro" id="IPR010982">
    <property type="entry name" value="Lambda_DNA-bd_dom_sf"/>
</dbReference>
<dbReference type="PANTHER" id="PTHR30146">
    <property type="entry name" value="LACI-RELATED TRANSCRIPTIONAL REPRESSOR"/>
    <property type="match status" value="1"/>
</dbReference>
<reference evidence="5" key="1">
    <citation type="submission" date="2020-09" db="EMBL/GenBank/DDBJ databases">
        <title>Pelagicoccus enzymogenes sp. nov. with an EPS production, isolated from marine sediment.</title>
        <authorList>
            <person name="Feng X."/>
        </authorList>
    </citation>
    <scope>NUCLEOTIDE SEQUENCE</scope>
    <source>
        <strain evidence="5">NFK12</strain>
    </source>
</reference>